<proteinExistence type="predicted"/>
<dbReference type="KEGG" id="ash:AL1_00700"/>
<sequence>MALIRHWGADATELRWTWSPDLMTLTASSAVVKWIGLVITAKKL</sequence>
<organism evidence="1 2">
    <name type="scientific">Alistipes shahii WAL 8301</name>
    <dbReference type="NCBI Taxonomy" id="717959"/>
    <lineage>
        <taxon>Bacteria</taxon>
        <taxon>Pseudomonadati</taxon>
        <taxon>Bacteroidota</taxon>
        <taxon>Bacteroidia</taxon>
        <taxon>Bacteroidales</taxon>
        <taxon>Rikenellaceae</taxon>
        <taxon>Alistipes</taxon>
    </lineage>
</organism>
<reference evidence="1 2" key="2">
    <citation type="submission" date="2010-03" db="EMBL/GenBank/DDBJ databases">
        <authorList>
            <person name="Pajon A."/>
        </authorList>
    </citation>
    <scope>NUCLEOTIDE SEQUENCE [LARGE SCALE GENOMIC DNA]</scope>
    <source>
        <strain evidence="1 2">WAL 8301</strain>
    </source>
</reference>
<keyword evidence="2" id="KW-1185">Reference proteome</keyword>
<dbReference type="HOGENOM" id="CLU_3211537_0_0_10"/>
<reference evidence="1 2" key="1">
    <citation type="submission" date="2010-03" db="EMBL/GenBank/DDBJ databases">
        <title>The genome sequence of Alistipes shahii WAL 8301.</title>
        <authorList>
            <consortium name="metaHIT consortium -- http://www.metahit.eu/"/>
            <person name="Pajon A."/>
            <person name="Turner K."/>
            <person name="Parkhill J."/>
        </authorList>
    </citation>
    <scope>NUCLEOTIDE SEQUENCE [LARGE SCALE GENOMIC DNA]</scope>
    <source>
        <strain evidence="1 2">WAL 8301</strain>
    </source>
</reference>
<name>D4IIL0_9BACT</name>
<dbReference type="AlphaFoldDB" id="D4IIL0"/>
<accession>D4IIL0</accession>
<dbReference type="Proteomes" id="UP000008794">
    <property type="component" value="Chromosome"/>
</dbReference>
<protein>
    <submittedName>
        <fullName evidence="1">Uncharacterized protein</fullName>
    </submittedName>
</protein>
<evidence type="ECO:0000313" key="2">
    <source>
        <dbReference type="Proteomes" id="UP000008794"/>
    </source>
</evidence>
<evidence type="ECO:0000313" key="1">
    <source>
        <dbReference type="EMBL" id="CBK62798.1"/>
    </source>
</evidence>
<dbReference type="EMBL" id="FP929032">
    <property type="protein sequence ID" value="CBK62798.1"/>
    <property type="molecule type" value="Genomic_DNA"/>
</dbReference>
<gene>
    <name evidence="1" type="ORF">AL1_00700</name>
</gene>